<dbReference type="AlphaFoldDB" id="E5A0K6"/>
<accession>E5A0K6</accession>
<evidence type="ECO:0000313" key="2">
    <source>
        <dbReference type="EMBL" id="CBX97066.1"/>
    </source>
</evidence>
<feature type="region of interest" description="Disordered" evidence="1">
    <location>
        <begin position="129"/>
        <end position="148"/>
    </location>
</feature>
<keyword evidence="3" id="KW-1185">Reference proteome</keyword>
<dbReference type="Proteomes" id="UP000002668">
    <property type="component" value="Genome"/>
</dbReference>
<gene>
    <name evidence="2" type="ORF">LEMA_P101970.1</name>
</gene>
<feature type="region of interest" description="Disordered" evidence="1">
    <location>
        <begin position="187"/>
        <end position="220"/>
    </location>
</feature>
<evidence type="ECO:0000256" key="1">
    <source>
        <dbReference type="SAM" id="MobiDB-lite"/>
    </source>
</evidence>
<dbReference type="OrthoDB" id="5245206at2759"/>
<dbReference type="eggNOG" id="ENOG502S6CD">
    <property type="taxonomic scope" value="Eukaryota"/>
</dbReference>
<proteinExistence type="predicted"/>
<protein>
    <submittedName>
        <fullName evidence="2">Predicted protein</fullName>
    </submittedName>
</protein>
<organism evidence="3">
    <name type="scientific">Leptosphaeria maculans (strain JN3 / isolate v23.1.3 / race Av1-4-5-6-7-8)</name>
    <name type="common">Blackleg fungus</name>
    <name type="synonym">Phoma lingam</name>
    <dbReference type="NCBI Taxonomy" id="985895"/>
    <lineage>
        <taxon>Eukaryota</taxon>
        <taxon>Fungi</taxon>
        <taxon>Dikarya</taxon>
        <taxon>Ascomycota</taxon>
        <taxon>Pezizomycotina</taxon>
        <taxon>Dothideomycetes</taxon>
        <taxon>Pleosporomycetidae</taxon>
        <taxon>Pleosporales</taxon>
        <taxon>Pleosporineae</taxon>
        <taxon>Leptosphaeriaceae</taxon>
        <taxon>Plenodomus</taxon>
        <taxon>Plenodomus lingam/Leptosphaeria maculans species complex</taxon>
    </lineage>
</organism>
<name>E5A0K6_LEPMJ</name>
<sequence length="220" mass="24661">MALVTRLLMNKHSNINGKEKIYTPDNTYERQSQLASISSSWRRLFAPRKDTKGQWVPSLSGILKAGDEGSFSSALFINLQESPGNVPVDVLYDAFANELRSRPLAERTSYTGDVIKFISESKRNGSIGVSRAKSVSHRASVGGPKDMTLKTRKSMDLSAVEMGLTRGMSIRRQNSFVVSMSNGMKEEGEEKMKPSWMKDGQNATYHDGQRDEHTDYRFIQ</sequence>
<dbReference type="VEuPathDB" id="FungiDB:LEMA_P101970.1"/>
<dbReference type="InParanoid" id="E5A0K6"/>
<feature type="compositionally biased region" description="Basic and acidic residues" evidence="1">
    <location>
        <begin position="207"/>
        <end position="220"/>
    </location>
</feature>
<dbReference type="HOGENOM" id="CLU_1256226_0_0_1"/>
<evidence type="ECO:0000313" key="3">
    <source>
        <dbReference type="Proteomes" id="UP000002668"/>
    </source>
</evidence>
<reference evidence="3" key="1">
    <citation type="journal article" date="2011" name="Nat. Commun.">
        <title>Effector diversification within compartments of the Leptosphaeria maculans genome affected by Repeat-Induced Point mutations.</title>
        <authorList>
            <person name="Rouxel T."/>
            <person name="Grandaubert J."/>
            <person name="Hane J.K."/>
            <person name="Hoede C."/>
            <person name="van de Wouw A.P."/>
            <person name="Couloux A."/>
            <person name="Dominguez V."/>
            <person name="Anthouard V."/>
            <person name="Bally P."/>
            <person name="Bourras S."/>
            <person name="Cozijnsen A.J."/>
            <person name="Ciuffetti L.M."/>
            <person name="Degrave A."/>
            <person name="Dilmaghani A."/>
            <person name="Duret L."/>
            <person name="Fudal I."/>
            <person name="Goodwin S.B."/>
            <person name="Gout L."/>
            <person name="Glaser N."/>
            <person name="Linglin J."/>
            <person name="Kema G.H.J."/>
            <person name="Lapalu N."/>
            <person name="Lawrence C.B."/>
            <person name="May K."/>
            <person name="Meyer M."/>
            <person name="Ollivier B."/>
            <person name="Poulain J."/>
            <person name="Schoch C.L."/>
            <person name="Simon A."/>
            <person name="Spatafora J.W."/>
            <person name="Stachowiak A."/>
            <person name="Turgeon B.G."/>
            <person name="Tyler B.M."/>
            <person name="Vincent D."/>
            <person name="Weissenbach J."/>
            <person name="Amselem J."/>
            <person name="Quesneville H."/>
            <person name="Oliver R.P."/>
            <person name="Wincker P."/>
            <person name="Balesdent M.-H."/>
            <person name="Howlett B.J."/>
        </authorList>
    </citation>
    <scope>NUCLEOTIDE SEQUENCE [LARGE SCALE GENOMIC DNA]</scope>
    <source>
        <strain evidence="3">JN3 / isolate v23.1.3 / race Av1-4-5-6-7-8</strain>
    </source>
</reference>
<dbReference type="EMBL" id="FP929130">
    <property type="protein sequence ID" value="CBX97066.1"/>
    <property type="molecule type" value="Genomic_DNA"/>
</dbReference>